<evidence type="ECO:0000256" key="1">
    <source>
        <dbReference type="SAM" id="SignalP"/>
    </source>
</evidence>
<dbReference type="Proteomes" id="UP000485484">
    <property type="component" value="Unassembled WGS sequence"/>
</dbReference>
<keyword evidence="1" id="KW-0732">Signal</keyword>
<name>A0A1V5MKP4_UNCT6</name>
<dbReference type="InterPro" id="IPR017853">
    <property type="entry name" value="GH"/>
</dbReference>
<dbReference type="Gene3D" id="3.20.20.80">
    <property type="entry name" value="Glycosidases"/>
    <property type="match status" value="1"/>
</dbReference>
<dbReference type="EMBL" id="MWAK01000007">
    <property type="protein sequence ID" value="OPZ93798.1"/>
    <property type="molecule type" value="Genomic_DNA"/>
</dbReference>
<feature type="signal peptide" evidence="1">
    <location>
        <begin position="1"/>
        <end position="32"/>
    </location>
</feature>
<proteinExistence type="predicted"/>
<reference evidence="2" key="1">
    <citation type="submission" date="2017-02" db="EMBL/GenBank/DDBJ databases">
        <title>Delving into the versatile metabolic prowess of the omnipresent phylum Bacteroidetes.</title>
        <authorList>
            <person name="Nobu M.K."/>
            <person name="Mei R."/>
            <person name="Narihiro T."/>
            <person name="Kuroda K."/>
            <person name="Liu W.-T."/>
        </authorList>
    </citation>
    <scope>NUCLEOTIDE SEQUENCE</scope>
    <source>
        <strain evidence="2">ADurb.Bin417</strain>
    </source>
</reference>
<protein>
    <recommendedName>
        <fullName evidence="3">O-Glycosyl hydrolase family 30</fullName>
    </recommendedName>
</protein>
<comment type="caution">
    <text evidence="2">The sequence shown here is derived from an EMBL/GenBank/DDBJ whole genome shotgun (WGS) entry which is preliminary data.</text>
</comment>
<evidence type="ECO:0000313" key="2">
    <source>
        <dbReference type="EMBL" id="OPZ93798.1"/>
    </source>
</evidence>
<evidence type="ECO:0008006" key="3">
    <source>
        <dbReference type="Google" id="ProtNLM"/>
    </source>
</evidence>
<accession>A0A1V5MKP4</accession>
<feature type="chain" id="PRO_5013138993" description="O-Glycosyl hydrolase family 30" evidence="1">
    <location>
        <begin position="33"/>
        <end position="680"/>
    </location>
</feature>
<sequence>MKRNLRSAGLKGSLAAAGLLAALLLARGNAGAAELLQVNGAGRPVGIYCGETLFPISANLVLYPAGGERLSLYSQARLVEYARQGETRSWRGEVQTFYETLGRYRQAISPGSGGSRLLLEFTLSQAAGRRLEGAQLFLFLPAELLEGGRAGLPDRKGRSVEFRLPAKNEAESAIGEGLGNSFRFEGPAGRLKLSGRLDGNRKIRLGVTRSEGQKYYWLALEMAAVVEPGATARLELDLTAEAKPDRRPVRIKVNPGLAESAFQGFGGNLCFWTDPEPGRRCLEEFRLGRVRLRMGLDEWEPENDNGDPERMDLEYFRRQDRPGSRLREEFQLAAALHKKGIPVGWSVWKVPGWIAAGNEISGERCRIAADRWPELVESIAAYLLYARQEYGVEAEFFSFNEPDVGVQVLLSPEEHALAVNLIGGRLSKLGLKTRILVGDVYRAAETIDYPATVLAKPELLPYAGGLAFHAWGGARPEEYRAWKELADRHRLPLLVTEAGTDASAYLTRWYIHSFHYAVQELRLYQELLRHARPQSIMEWQYTDDYGPLQAETGTDTGPIRYRPTLRYAFLKQFVNLTPAGLAVASESDRPEVLVTAFSGRPAGAGEKSGRILTIHIANLGPGRTATLTGLPETIKNLKVFQSDETAFNRAVPAPVLRDGTVSLNLPPFSLTSLTDGDLSP</sequence>
<organism evidence="2">
    <name type="scientific">candidate division TA06 bacterium ADurb.Bin417</name>
    <dbReference type="NCBI Taxonomy" id="1852828"/>
    <lineage>
        <taxon>Bacteria</taxon>
        <taxon>Bacteria division TA06</taxon>
    </lineage>
</organism>
<dbReference type="SUPFAM" id="SSF51445">
    <property type="entry name" value="(Trans)glycosidases"/>
    <property type="match status" value="1"/>
</dbReference>
<gene>
    <name evidence="2" type="ORF">BWY73_00112</name>
</gene>
<dbReference type="AlphaFoldDB" id="A0A1V5MKP4"/>